<dbReference type="GO" id="GO:0001731">
    <property type="term" value="P:formation of translation preinitiation complex"/>
    <property type="evidence" value="ECO:0007669"/>
    <property type="project" value="TreeGrafter"/>
</dbReference>
<sequence>MADESASAPAERKPRKSVAFSDGLSVVDSNGEVTETNGAEDKNTAQGHSGGRSYANLSTRVTNDEKLIALLVGNVLTAGSTDKVEENDVDEVTDMFKDLAKKKKKSKKPKEGEENDGEEAPAADGEFDPSALKKKKKKKVVKAADVDDFEAKLAEAGANQNDGEEPVEKEVVEVDNGDPLKGTGIWAHDETANITYPLLLNRFFTLLHSQHPDLASSGSKSYKIPPPQCLREGNKKTIFANIAEISKRMKRMDEHVTQFLFAELGTSGSVDGSRRLVIKGRFQQKQVENVLRRYIVEYVTCRTCRSPDTELNKGENRLYFVTCNSCGSRRSVTAIKTGFSAQVGKRRRQQG</sequence>
<keyword evidence="3" id="KW-0648">Protein biosynthesis</keyword>
<dbReference type="STRING" id="331657.A0A4U0X917"/>
<dbReference type="SUPFAM" id="SSF75689">
    <property type="entry name" value="Zinc-binding domain of translation initiation factor 2 beta"/>
    <property type="match status" value="1"/>
</dbReference>
<dbReference type="PANTHER" id="PTHR23001">
    <property type="entry name" value="EUKARYOTIC TRANSLATION INITIATION FACTOR"/>
    <property type="match status" value="1"/>
</dbReference>
<feature type="region of interest" description="Disordered" evidence="4">
    <location>
        <begin position="100"/>
        <end position="130"/>
    </location>
</feature>
<dbReference type="OrthoDB" id="10255414at2759"/>
<evidence type="ECO:0000256" key="3">
    <source>
        <dbReference type="ARBA" id="ARBA00022917"/>
    </source>
</evidence>
<evidence type="ECO:0000313" key="6">
    <source>
        <dbReference type="EMBL" id="TKA71848.1"/>
    </source>
</evidence>
<dbReference type="PANTHER" id="PTHR23001:SF3">
    <property type="entry name" value="EUKARYOTIC TRANSLATION INITIATION FACTOR 2 SUBUNIT 2"/>
    <property type="match status" value="1"/>
</dbReference>
<accession>A0A4U0X917</accession>
<dbReference type="InterPro" id="IPR045196">
    <property type="entry name" value="IF2/IF5"/>
</dbReference>
<keyword evidence="7" id="KW-1185">Reference proteome</keyword>
<keyword evidence="2" id="KW-0396">Initiation factor</keyword>
<feature type="compositionally biased region" description="Acidic residues" evidence="4">
    <location>
        <begin position="113"/>
        <end position="127"/>
    </location>
</feature>
<feature type="region of interest" description="Disordered" evidence="4">
    <location>
        <begin position="1"/>
        <end position="57"/>
    </location>
</feature>
<comment type="similarity">
    <text evidence="1">Belongs to the eIF-2-beta/eIF-5 family.</text>
</comment>
<dbReference type="EMBL" id="NAJN01000539">
    <property type="protein sequence ID" value="TKA71848.1"/>
    <property type="molecule type" value="Genomic_DNA"/>
</dbReference>
<protein>
    <recommendedName>
        <fullName evidence="5">Translation initiation factor IF2/IF5 domain-containing protein</fullName>
    </recommendedName>
</protein>
<dbReference type="GO" id="GO:0031369">
    <property type="term" value="F:translation initiation factor binding"/>
    <property type="evidence" value="ECO:0007669"/>
    <property type="project" value="TreeGrafter"/>
</dbReference>
<dbReference type="AlphaFoldDB" id="A0A4U0X917"/>
<dbReference type="Pfam" id="PF01873">
    <property type="entry name" value="eIF-5_eIF-2B"/>
    <property type="match status" value="1"/>
</dbReference>
<evidence type="ECO:0000259" key="5">
    <source>
        <dbReference type="SMART" id="SM00653"/>
    </source>
</evidence>
<feature type="domain" description="Translation initiation factor IF2/IF5" evidence="5">
    <location>
        <begin position="219"/>
        <end position="329"/>
    </location>
</feature>
<evidence type="ECO:0000256" key="2">
    <source>
        <dbReference type="ARBA" id="ARBA00022540"/>
    </source>
</evidence>
<dbReference type="SUPFAM" id="SSF100966">
    <property type="entry name" value="Translation initiation factor 2 beta, aIF2beta, N-terminal domain"/>
    <property type="match status" value="1"/>
</dbReference>
<dbReference type="SMART" id="SM00653">
    <property type="entry name" value="eIF2B_5"/>
    <property type="match status" value="1"/>
</dbReference>
<organism evidence="6 7">
    <name type="scientific">Cryomyces minteri</name>
    <dbReference type="NCBI Taxonomy" id="331657"/>
    <lineage>
        <taxon>Eukaryota</taxon>
        <taxon>Fungi</taxon>
        <taxon>Dikarya</taxon>
        <taxon>Ascomycota</taxon>
        <taxon>Pezizomycotina</taxon>
        <taxon>Dothideomycetes</taxon>
        <taxon>Dothideomycetes incertae sedis</taxon>
        <taxon>Cryomyces</taxon>
    </lineage>
</organism>
<dbReference type="GO" id="GO:0003743">
    <property type="term" value="F:translation initiation factor activity"/>
    <property type="evidence" value="ECO:0007669"/>
    <property type="project" value="UniProtKB-KW"/>
</dbReference>
<dbReference type="InterPro" id="IPR016189">
    <property type="entry name" value="Transl_init_fac_IF2/IF5_N"/>
</dbReference>
<evidence type="ECO:0000313" key="7">
    <source>
        <dbReference type="Proteomes" id="UP000308768"/>
    </source>
</evidence>
<dbReference type="Proteomes" id="UP000308768">
    <property type="component" value="Unassembled WGS sequence"/>
</dbReference>
<reference evidence="6 7" key="1">
    <citation type="submission" date="2017-03" db="EMBL/GenBank/DDBJ databases">
        <title>Genomes of endolithic fungi from Antarctica.</title>
        <authorList>
            <person name="Coleine C."/>
            <person name="Masonjones S."/>
            <person name="Stajich J.E."/>
        </authorList>
    </citation>
    <scope>NUCLEOTIDE SEQUENCE [LARGE SCALE GENOMIC DNA]</scope>
    <source>
        <strain evidence="6 7">CCFEE 5187</strain>
    </source>
</reference>
<dbReference type="GO" id="GO:0003729">
    <property type="term" value="F:mRNA binding"/>
    <property type="evidence" value="ECO:0007669"/>
    <property type="project" value="TreeGrafter"/>
</dbReference>
<comment type="caution">
    <text evidence="6">The sequence shown here is derived from an EMBL/GenBank/DDBJ whole genome shotgun (WGS) entry which is preliminary data.</text>
</comment>
<evidence type="ECO:0000256" key="4">
    <source>
        <dbReference type="SAM" id="MobiDB-lite"/>
    </source>
</evidence>
<dbReference type="InterPro" id="IPR002735">
    <property type="entry name" value="Transl_init_fac_IF2/IF5_dom"/>
</dbReference>
<dbReference type="Gene3D" id="3.30.30.170">
    <property type="match status" value="1"/>
</dbReference>
<dbReference type="InterPro" id="IPR016190">
    <property type="entry name" value="Transl_init_fac_IF2/IF5_Zn-bd"/>
</dbReference>
<feature type="compositionally biased region" description="Polar residues" evidence="4">
    <location>
        <begin position="27"/>
        <end position="37"/>
    </location>
</feature>
<evidence type="ECO:0000256" key="1">
    <source>
        <dbReference type="ARBA" id="ARBA00010397"/>
    </source>
</evidence>
<name>A0A4U0X917_9PEZI</name>
<dbReference type="GO" id="GO:0005850">
    <property type="term" value="C:eukaryotic translation initiation factor 2 complex"/>
    <property type="evidence" value="ECO:0007669"/>
    <property type="project" value="TreeGrafter"/>
</dbReference>
<proteinExistence type="inferred from homology"/>
<gene>
    <name evidence="6" type="ORF">B0A49_04068</name>
</gene>
<dbReference type="FunFam" id="3.30.30.170:FF:000001">
    <property type="entry name" value="Eukaryotic translation initiation factor 2 subunit"/>
    <property type="match status" value="1"/>
</dbReference>